<organism evidence="1 2">
    <name type="scientific">Ixodes persulcatus</name>
    <name type="common">Taiga tick</name>
    <dbReference type="NCBI Taxonomy" id="34615"/>
    <lineage>
        <taxon>Eukaryota</taxon>
        <taxon>Metazoa</taxon>
        <taxon>Ecdysozoa</taxon>
        <taxon>Arthropoda</taxon>
        <taxon>Chelicerata</taxon>
        <taxon>Arachnida</taxon>
        <taxon>Acari</taxon>
        <taxon>Parasitiformes</taxon>
        <taxon>Ixodida</taxon>
        <taxon>Ixodoidea</taxon>
        <taxon>Ixodidae</taxon>
        <taxon>Ixodinae</taxon>
        <taxon>Ixodes</taxon>
    </lineage>
</organism>
<sequence length="284" mass="31087">MFENYLDCVNEASLTPKRKKALLLHALGTEGQRVFFTLPHVSAASLTTLPTATAFTSSATASTSSITSTTNVYQDAIATLEARYAATYNVITERRKFRQRYRLADGTNRCPGGGVSASLHAGAAADRSVWPGLRRDTRPDSAGSHEGALEAWKRRYVTKAKGHIHQERAKADAKACANVNNGRKVPSLAAMKCPISSTTESQNQPKRSTPLLRRLLRTSKLEQKLQKLAGSSKLAQAAQAGPDRAEPASRLSRLQDPQSLWRQTYRPALFVLALLTFVVEQRPN</sequence>
<keyword evidence="2" id="KW-1185">Reference proteome</keyword>
<gene>
    <name evidence="1" type="ORF">HPB47_004205</name>
</gene>
<evidence type="ECO:0000313" key="1">
    <source>
        <dbReference type="EMBL" id="KAG0419326.1"/>
    </source>
</evidence>
<evidence type="ECO:0000313" key="2">
    <source>
        <dbReference type="Proteomes" id="UP000805193"/>
    </source>
</evidence>
<dbReference type="EMBL" id="JABSTQ010010640">
    <property type="protein sequence ID" value="KAG0419326.1"/>
    <property type="molecule type" value="Genomic_DNA"/>
</dbReference>
<protein>
    <submittedName>
        <fullName evidence="1">Uncharacterized protein</fullName>
    </submittedName>
</protein>
<dbReference type="Proteomes" id="UP000805193">
    <property type="component" value="Unassembled WGS sequence"/>
</dbReference>
<accession>A0AC60PGD3</accession>
<proteinExistence type="predicted"/>
<comment type="caution">
    <text evidence="1">The sequence shown here is derived from an EMBL/GenBank/DDBJ whole genome shotgun (WGS) entry which is preliminary data.</text>
</comment>
<name>A0AC60PGD3_IXOPE</name>
<reference evidence="1 2" key="1">
    <citation type="journal article" date="2020" name="Cell">
        <title>Large-Scale Comparative Analyses of Tick Genomes Elucidate Their Genetic Diversity and Vector Capacities.</title>
        <authorList>
            <consortium name="Tick Genome and Microbiome Consortium (TIGMIC)"/>
            <person name="Jia N."/>
            <person name="Wang J."/>
            <person name="Shi W."/>
            <person name="Du L."/>
            <person name="Sun Y."/>
            <person name="Zhan W."/>
            <person name="Jiang J.F."/>
            <person name="Wang Q."/>
            <person name="Zhang B."/>
            <person name="Ji P."/>
            <person name="Bell-Sakyi L."/>
            <person name="Cui X.M."/>
            <person name="Yuan T.T."/>
            <person name="Jiang B.G."/>
            <person name="Yang W.F."/>
            <person name="Lam T.T."/>
            <person name="Chang Q.C."/>
            <person name="Ding S.J."/>
            <person name="Wang X.J."/>
            <person name="Zhu J.G."/>
            <person name="Ruan X.D."/>
            <person name="Zhao L."/>
            <person name="Wei J.T."/>
            <person name="Ye R.Z."/>
            <person name="Que T.C."/>
            <person name="Du C.H."/>
            <person name="Zhou Y.H."/>
            <person name="Cheng J.X."/>
            <person name="Dai P.F."/>
            <person name="Guo W.B."/>
            <person name="Han X.H."/>
            <person name="Huang E.J."/>
            <person name="Li L.F."/>
            <person name="Wei W."/>
            <person name="Gao Y.C."/>
            <person name="Liu J.Z."/>
            <person name="Shao H.Z."/>
            <person name="Wang X."/>
            <person name="Wang C.C."/>
            <person name="Yang T.C."/>
            <person name="Huo Q.B."/>
            <person name="Li W."/>
            <person name="Chen H.Y."/>
            <person name="Chen S.E."/>
            <person name="Zhou L.G."/>
            <person name="Ni X.B."/>
            <person name="Tian J.H."/>
            <person name="Sheng Y."/>
            <person name="Liu T."/>
            <person name="Pan Y.S."/>
            <person name="Xia L.Y."/>
            <person name="Li J."/>
            <person name="Zhao F."/>
            <person name="Cao W.C."/>
        </authorList>
    </citation>
    <scope>NUCLEOTIDE SEQUENCE [LARGE SCALE GENOMIC DNA]</scope>
    <source>
        <strain evidence="1">Iper-2018</strain>
    </source>
</reference>